<gene>
    <name evidence="2" type="ORF">GCM10022255_044670</name>
</gene>
<evidence type="ECO:0000256" key="1">
    <source>
        <dbReference type="SAM" id="MobiDB-lite"/>
    </source>
</evidence>
<protein>
    <submittedName>
        <fullName evidence="2">Uncharacterized protein</fullName>
    </submittedName>
</protein>
<sequence length="73" mass="8080">MPAREDMPATLKRSPRKAQETRRPMPAVRGRPATTRAPAASPQVLREYAFLGDGRRGALVGPRGEVALLWTER</sequence>
<dbReference type="Proteomes" id="UP001500620">
    <property type="component" value="Unassembled WGS sequence"/>
</dbReference>
<reference evidence="3" key="1">
    <citation type="journal article" date="2019" name="Int. J. Syst. Evol. Microbiol.">
        <title>The Global Catalogue of Microorganisms (GCM) 10K type strain sequencing project: providing services to taxonomists for standard genome sequencing and annotation.</title>
        <authorList>
            <consortium name="The Broad Institute Genomics Platform"/>
            <consortium name="The Broad Institute Genome Sequencing Center for Infectious Disease"/>
            <person name="Wu L."/>
            <person name="Ma J."/>
        </authorList>
    </citation>
    <scope>NUCLEOTIDE SEQUENCE [LARGE SCALE GENOMIC DNA]</scope>
    <source>
        <strain evidence="3">JCM 17441</strain>
    </source>
</reference>
<evidence type="ECO:0000313" key="2">
    <source>
        <dbReference type="EMBL" id="GAA4251559.1"/>
    </source>
</evidence>
<dbReference type="EMBL" id="BAABAT010000011">
    <property type="protein sequence ID" value="GAA4251559.1"/>
    <property type="molecule type" value="Genomic_DNA"/>
</dbReference>
<feature type="compositionally biased region" description="Low complexity" evidence="1">
    <location>
        <begin position="26"/>
        <end position="40"/>
    </location>
</feature>
<proteinExistence type="predicted"/>
<keyword evidence="3" id="KW-1185">Reference proteome</keyword>
<evidence type="ECO:0000313" key="3">
    <source>
        <dbReference type="Proteomes" id="UP001500620"/>
    </source>
</evidence>
<accession>A0ABP8DAV8</accession>
<feature type="region of interest" description="Disordered" evidence="1">
    <location>
        <begin position="1"/>
        <end position="40"/>
    </location>
</feature>
<name>A0ABP8DAV8_9ACTN</name>
<organism evidence="2 3">
    <name type="scientific">Dactylosporangium darangshiense</name>
    <dbReference type="NCBI Taxonomy" id="579108"/>
    <lineage>
        <taxon>Bacteria</taxon>
        <taxon>Bacillati</taxon>
        <taxon>Actinomycetota</taxon>
        <taxon>Actinomycetes</taxon>
        <taxon>Micromonosporales</taxon>
        <taxon>Micromonosporaceae</taxon>
        <taxon>Dactylosporangium</taxon>
    </lineage>
</organism>
<comment type="caution">
    <text evidence="2">The sequence shown here is derived from an EMBL/GenBank/DDBJ whole genome shotgun (WGS) entry which is preliminary data.</text>
</comment>